<dbReference type="InterPro" id="IPR015424">
    <property type="entry name" value="PyrdxlP-dep_Trfase"/>
</dbReference>
<dbReference type="AlphaFoldDB" id="A0A645BT70"/>
<reference evidence="2" key="1">
    <citation type="submission" date="2019-08" db="EMBL/GenBank/DDBJ databases">
        <authorList>
            <person name="Kucharzyk K."/>
            <person name="Murdoch R.W."/>
            <person name="Higgins S."/>
            <person name="Loffler F."/>
        </authorList>
    </citation>
    <scope>NUCLEOTIDE SEQUENCE</scope>
</reference>
<dbReference type="InterPro" id="IPR051446">
    <property type="entry name" value="HTH_trans_reg/aminotransferase"/>
</dbReference>
<dbReference type="Gene3D" id="3.40.640.10">
    <property type="entry name" value="Type I PLP-dependent aspartate aminotransferase-like (Major domain)"/>
    <property type="match status" value="1"/>
</dbReference>
<dbReference type="Pfam" id="PF00155">
    <property type="entry name" value="Aminotran_1_2"/>
    <property type="match status" value="1"/>
</dbReference>
<evidence type="ECO:0000259" key="1">
    <source>
        <dbReference type="Pfam" id="PF00155"/>
    </source>
</evidence>
<accession>A0A645BT70</accession>
<organism evidence="2">
    <name type="scientific">bioreactor metagenome</name>
    <dbReference type="NCBI Taxonomy" id="1076179"/>
    <lineage>
        <taxon>unclassified sequences</taxon>
        <taxon>metagenomes</taxon>
        <taxon>ecological metagenomes</taxon>
    </lineage>
</organism>
<gene>
    <name evidence="2" type="primary">gabR_20</name>
    <name evidence="2" type="ORF">SDC9_114736</name>
</gene>
<evidence type="ECO:0000313" key="2">
    <source>
        <dbReference type="EMBL" id="MPM67811.1"/>
    </source>
</evidence>
<protein>
    <submittedName>
        <fullName evidence="2">HTH-type transcriptional regulatory protein GabR</fullName>
    </submittedName>
</protein>
<dbReference type="SUPFAM" id="SSF53383">
    <property type="entry name" value="PLP-dependent transferases"/>
    <property type="match status" value="1"/>
</dbReference>
<sequence>MARLDGILTLDAARPEPAPSRRAPVTYAYDFSHQGVDYDCFPFGVWRRLSRDAVDEGDRTLMQAGHPQGLPDLRADIARYLHHARAVRCSPEQIIVSAGTEFLLQLLIQLLDDTAVFGIENPGYEKLPMIFAASRACARAVPLDEHGMRPDALEQSGASVACVTPSHQFPTGRIMPVARRIQLLNWAYEGTDRYILEDDYDSEFRYLGKPIPSLQGLDQRDRVIYIGAFSKSLSPALRLSYMVLPEPLVRRYRERLNFYLCPVPTLVQKTLHLFMEGGHLERHLNRVRNLYRLKREALVAALREALPGARVHGASAGLHLTLRVGNGMSEEALIEAARARQVKVYGLSRYYCACPDEPGEATLLLGFATLRMEDIAPTAALLRQAWFPQT</sequence>
<proteinExistence type="predicted"/>
<name>A0A645BT70_9ZZZZ</name>
<dbReference type="InterPro" id="IPR004839">
    <property type="entry name" value="Aminotransferase_I/II_large"/>
</dbReference>
<dbReference type="EMBL" id="VSSQ01021905">
    <property type="protein sequence ID" value="MPM67811.1"/>
    <property type="molecule type" value="Genomic_DNA"/>
</dbReference>
<dbReference type="GO" id="GO:0030170">
    <property type="term" value="F:pyridoxal phosphate binding"/>
    <property type="evidence" value="ECO:0007669"/>
    <property type="project" value="InterPro"/>
</dbReference>
<dbReference type="InterPro" id="IPR015421">
    <property type="entry name" value="PyrdxlP-dep_Trfase_major"/>
</dbReference>
<comment type="caution">
    <text evidence="2">The sequence shown here is derived from an EMBL/GenBank/DDBJ whole genome shotgun (WGS) entry which is preliminary data.</text>
</comment>
<feature type="domain" description="Aminotransferase class I/classII large" evidence="1">
    <location>
        <begin position="57"/>
        <end position="358"/>
    </location>
</feature>
<dbReference type="CDD" id="cd00609">
    <property type="entry name" value="AAT_like"/>
    <property type="match status" value="1"/>
</dbReference>
<dbReference type="PANTHER" id="PTHR46577">
    <property type="entry name" value="HTH-TYPE TRANSCRIPTIONAL REGULATORY PROTEIN GABR"/>
    <property type="match status" value="1"/>
</dbReference>
<dbReference type="PANTHER" id="PTHR46577:SF1">
    <property type="entry name" value="HTH-TYPE TRANSCRIPTIONAL REGULATORY PROTEIN GABR"/>
    <property type="match status" value="1"/>
</dbReference>